<organism evidence="1">
    <name type="scientific">viral metagenome</name>
    <dbReference type="NCBI Taxonomy" id="1070528"/>
    <lineage>
        <taxon>unclassified sequences</taxon>
        <taxon>metagenomes</taxon>
        <taxon>organismal metagenomes</taxon>
    </lineage>
</organism>
<sequence>MTLRQQAALAVLGNCIGGALAMSWAGPVLASRISIYKLAVKDAFIIADMFVAESEERPTP</sequence>
<proteinExistence type="predicted"/>
<evidence type="ECO:0000313" key="1">
    <source>
        <dbReference type="EMBL" id="QJA93500.1"/>
    </source>
</evidence>
<dbReference type="AlphaFoldDB" id="A0A6M3LFD2"/>
<dbReference type="EMBL" id="MT143153">
    <property type="protein sequence ID" value="QJA93500.1"/>
    <property type="molecule type" value="Genomic_DNA"/>
</dbReference>
<protein>
    <submittedName>
        <fullName evidence="1">Uncharacterized protein</fullName>
    </submittedName>
</protein>
<name>A0A6M3LFD2_9ZZZZ</name>
<accession>A0A6M3LFD2</accession>
<reference evidence="1" key="1">
    <citation type="submission" date="2020-03" db="EMBL/GenBank/DDBJ databases">
        <title>The deep terrestrial virosphere.</title>
        <authorList>
            <person name="Holmfeldt K."/>
            <person name="Nilsson E."/>
            <person name="Simone D."/>
            <person name="Lopez-Fernandez M."/>
            <person name="Wu X."/>
            <person name="de Brujin I."/>
            <person name="Lundin D."/>
            <person name="Andersson A."/>
            <person name="Bertilsson S."/>
            <person name="Dopson M."/>
        </authorList>
    </citation>
    <scope>NUCLEOTIDE SEQUENCE</scope>
    <source>
        <strain evidence="1">MM415B04213</strain>
    </source>
</reference>
<gene>
    <name evidence="1" type="ORF">MM415B04213_0014</name>
</gene>